<dbReference type="RefSeq" id="XP_018016866.1">
    <property type="nucleotide sequence ID" value="XM_018161377.2"/>
</dbReference>
<dbReference type="KEGG" id="hazt:108673530"/>
<evidence type="ECO:0000313" key="1">
    <source>
        <dbReference type="Proteomes" id="UP000694843"/>
    </source>
</evidence>
<name>A0A8B7NV95_HYAAZ</name>
<dbReference type="Proteomes" id="UP000694843">
    <property type="component" value="Unplaced"/>
</dbReference>
<dbReference type="AlphaFoldDB" id="A0A8B7NV95"/>
<sequence length="114" mass="13379">MVVTSRLLAAHTYGYPLDVRSRFWSNYYRSLKGLSPLESYSDGRCSIRRVPTPRLRDVSHPWWYDIPSLRPGHVPPEFIPAQCKYDVALRPSFLSPVKKSYVWYGHPKRPRCLK</sequence>
<reference evidence="2" key="1">
    <citation type="submission" date="2025-08" db="UniProtKB">
        <authorList>
            <consortium name="RefSeq"/>
        </authorList>
    </citation>
    <scope>IDENTIFICATION</scope>
    <source>
        <tissue evidence="2">Whole organism</tissue>
    </source>
</reference>
<protein>
    <submittedName>
        <fullName evidence="2">Uncharacterized protein LOC108673530</fullName>
    </submittedName>
</protein>
<gene>
    <name evidence="2" type="primary">LOC108673530</name>
</gene>
<dbReference type="CTD" id="41824"/>
<organism evidence="1 2">
    <name type="scientific">Hyalella azteca</name>
    <name type="common">Amphipod</name>
    <dbReference type="NCBI Taxonomy" id="294128"/>
    <lineage>
        <taxon>Eukaryota</taxon>
        <taxon>Metazoa</taxon>
        <taxon>Ecdysozoa</taxon>
        <taxon>Arthropoda</taxon>
        <taxon>Crustacea</taxon>
        <taxon>Multicrustacea</taxon>
        <taxon>Malacostraca</taxon>
        <taxon>Eumalacostraca</taxon>
        <taxon>Peracarida</taxon>
        <taxon>Amphipoda</taxon>
        <taxon>Senticaudata</taxon>
        <taxon>Talitrida</taxon>
        <taxon>Talitroidea</taxon>
        <taxon>Hyalellidae</taxon>
        <taxon>Hyalella</taxon>
    </lineage>
</organism>
<dbReference type="GeneID" id="108673530"/>
<proteinExistence type="predicted"/>
<dbReference type="OrthoDB" id="6330548at2759"/>
<evidence type="ECO:0000313" key="2">
    <source>
        <dbReference type="RefSeq" id="XP_018016866.1"/>
    </source>
</evidence>
<keyword evidence="1" id="KW-1185">Reference proteome</keyword>
<accession>A0A8B7NV95</accession>